<dbReference type="EC" id="3.5.2.6" evidence="2 6"/>
<dbReference type="GO" id="GO:0030655">
    <property type="term" value="P:beta-lactam antibiotic catabolic process"/>
    <property type="evidence" value="ECO:0007669"/>
    <property type="project" value="InterPro"/>
</dbReference>
<feature type="domain" description="Beta-lactamase class A catalytic" evidence="7">
    <location>
        <begin position="64"/>
        <end position="279"/>
    </location>
</feature>
<dbReference type="InterPro" id="IPR045155">
    <property type="entry name" value="Beta-lactam_cat"/>
</dbReference>
<dbReference type="Proteomes" id="UP000656813">
    <property type="component" value="Unassembled WGS sequence"/>
</dbReference>
<keyword evidence="4 6" id="KW-0378">Hydrolase</keyword>
<dbReference type="Pfam" id="PF13354">
    <property type="entry name" value="Beta-lactamase2"/>
    <property type="match status" value="1"/>
</dbReference>
<dbReference type="AlphaFoldDB" id="A0A8J2ZYB2"/>
<evidence type="ECO:0000256" key="4">
    <source>
        <dbReference type="ARBA" id="ARBA00022801"/>
    </source>
</evidence>
<evidence type="ECO:0000259" key="7">
    <source>
        <dbReference type="Pfam" id="PF13354"/>
    </source>
</evidence>
<comment type="catalytic activity">
    <reaction evidence="6">
        <text>a beta-lactam + H2O = a substituted beta-amino acid</text>
        <dbReference type="Rhea" id="RHEA:20401"/>
        <dbReference type="ChEBI" id="CHEBI:15377"/>
        <dbReference type="ChEBI" id="CHEBI:35627"/>
        <dbReference type="ChEBI" id="CHEBI:140347"/>
        <dbReference type="EC" id="3.5.2.6"/>
    </reaction>
</comment>
<dbReference type="GO" id="GO:0008800">
    <property type="term" value="F:beta-lactamase activity"/>
    <property type="evidence" value="ECO:0007669"/>
    <property type="project" value="UniProtKB-UniRule"/>
</dbReference>
<evidence type="ECO:0000256" key="1">
    <source>
        <dbReference type="ARBA" id="ARBA00009009"/>
    </source>
</evidence>
<evidence type="ECO:0000256" key="2">
    <source>
        <dbReference type="ARBA" id="ARBA00012865"/>
    </source>
</evidence>
<dbReference type="InterPro" id="IPR023650">
    <property type="entry name" value="Beta-lactam_class-A_AS"/>
</dbReference>
<dbReference type="PANTHER" id="PTHR35333:SF3">
    <property type="entry name" value="BETA-LACTAMASE-TYPE TRANSPEPTIDASE FOLD CONTAINING PROTEIN"/>
    <property type="match status" value="1"/>
</dbReference>
<evidence type="ECO:0000256" key="6">
    <source>
        <dbReference type="RuleBase" id="RU361140"/>
    </source>
</evidence>
<evidence type="ECO:0000313" key="8">
    <source>
        <dbReference type="EMBL" id="GGH86436.1"/>
    </source>
</evidence>
<evidence type="ECO:0000313" key="9">
    <source>
        <dbReference type="Proteomes" id="UP000656813"/>
    </source>
</evidence>
<keyword evidence="3" id="KW-0732">Signal</keyword>
<comment type="similarity">
    <text evidence="1 6">Belongs to the class-A beta-lactamase family.</text>
</comment>
<dbReference type="SUPFAM" id="SSF56601">
    <property type="entry name" value="beta-lactamase/transpeptidase-like"/>
    <property type="match status" value="1"/>
</dbReference>
<dbReference type="InterPro" id="IPR000871">
    <property type="entry name" value="Beta-lactam_class-A"/>
</dbReference>
<evidence type="ECO:0000256" key="3">
    <source>
        <dbReference type="ARBA" id="ARBA00022729"/>
    </source>
</evidence>
<dbReference type="Gene3D" id="3.40.710.10">
    <property type="entry name" value="DD-peptidase/beta-lactamase superfamily"/>
    <property type="match status" value="1"/>
</dbReference>
<comment type="caution">
    <text evidence="8">The sequence shown here is derived from an EMBL/GenBank/DDBJ whole genome shotgun (WGS) entry which is preliminary data.</text>
</comment>
<dbReference type="PROSITE" id="PS00146">
    <property type="entry name" value="BETA_LACTAMASE_A"/>
    <property type="match status" value="1"/>
</dbReference>
<dbReference type="NCBIfam" id="NF012167">
    <property type="entry name" value="classA_firm"/>
    <property type="match status" value="1"/>
</dbReference>
<evidence type="ECO:0000256" key="5">
    <source>
        <dbReference type="ARBA" id="ARBA00023251"/>
    </source>
</evidence>
<dbReference type="InterPro" id="IPR058139">
    <property type="entry name" value="BlaC_bacilli"/>
</dbReference>
<dbReference type="NCBIfam" id="NF033103">
    <property type="entry name" value="bla_class_A"/>
    <property type="match status" value="1"/>
</dbReference>
<accession>A0A8J2ZYB2</accession>
<dbReference type="InterPro" id="IPR012338">
    <property type="entry name" value="Beta-lactam/transpept-like"/>
</dbReference>
<dbReference type="PANTHER" id="PTHR35333">
    <property type="entry name" value="BETA-LACTAMASE"/>
    <property type="match status" value="1"/>
</dbReference>
<keyword evidence="9" id="KW-1185">Reference proteome</keyword>
<reference evidence="8" key="2">
    <citation type="submission" date="2020-09" db="EMBL/GenBank/DDBJ databases">
        <authorList>
            <person name="Sun Q."/>
            <person name="Zhou Y."/>
        </authorList>
    </citation>
    <scope>NUCLEOTIDE SEQUENCE</scope>
    <source>
        <strain evidence="8">CGMCC 1.12777</strain>
    </source>
</reference>
<name>A0A8J2ZYB2_9BACL</name>
<sequence length="306" mass="33556">MRSKSYKRSFSRLLLFTLGILVFTFMSALSPLTKAHAKDGDAKDRIHSQQKFRHLERKYDARLGIYAIDTGTGQTIAYRPDERFAYASTYKALAAGVILKQNSIKDLNKVITYTNNDLVAYSPITEKHVNTGMTLQALCDAAIRYSDNTAGNLLLNEIGGPKGLEAALKRMGDDVTHADRFETELNDAIPGDIRDTSTPRALATDLQTFTIGHNILPSHKRALLKQWLQTNTTGDTLIRAGLPKGWVVGDKSGAGSYGTRNDIAILWPPKGAPIVMSIMSTRDTQDAAYDDALIAEAAKIAIKAIK</sequence>
<keyword evidence="5 6" id="KW-0046">Antibiotic resistance</keyword>
<dbReference type="EMBL" id="BMFV01000032">
    <property type="protein sequence ID" value="GGH86436.1"/>
    <property type="molecule type" value="Genomic_DNA"/>
</dbReference>
<organism evidence="8 9">
    <name type="scientific">Pullulanibacillus pueri</name>
    <dbReference type="NCBI Taxonomy" id="1437324"/>
    <lineage>
        <taxon>Bacteria</taxon>
        <taxon>Bacillati</taxon>
        <taxon>Bacillota</taxon>
        <taxon>Bacilli</taxon>
        <taxon>Bacillales</taxon>
        <taxon>Sporolactobacillaceae</taxon>
        <taxon>Pullulanibacillus</taxon>
    </lineage>
</organism>
<proteinExistence type="inferred from homology"/>
<gene>
    <name evidence="8" type="primary">bla</name>
    <name evidence="8" type="ORF">GCM10007096_34140</name>
</gene>
<dbReference type="GO" id="GO:0046677">
    <property type="term" value="P:response to antibiotic"/>
    <property type="evidence" value="ECO:0007669"/>
    <property type="project" value="UniProtKB-UniRule"/>
</dbReference>
<dbReference type="PRINTS" id="PR00118">
    <property type="entry name" value="BLACTAMASEA"/>
</dbReference>
<protein>
    <recommendedName>
        <fullName evidence="2 6">Beta-lactamase</fullName>
        <ecNumber evidence="2 6">3.5.2.6</ecNumber>
    </recommendedName>
</protein>
<reference evidence="8" key="1">
    <citation type="journal article" date="2014" name="Int. J. Syst. Evol. Microbiol.">
        <title>Complete genome sequence of Corynebacterium casei LMG S-19264T (=DSM 44701T), isolated from a smear-ripened cheese.</title>
        <authorList>
            <consortium name="US DOE Joint Genome Institute (JGI-PGF)"/>
            <person name="Walter F."/>
            <person name="Albersmeier A."/>
            <person name="Kalinowski J."/>
            <person name="Ruckert C."/>
        </authorList>
    </citation>
    <scope>NUCLEOTIDE SEQUENCE</scope>
    <source>
        <strain evidence="8">CGMCC 1.12777</strain>
    </source>
</reference>